<evidence type="ECO:0000313" key="2">
    <source>
        <dbReference type="EMBL" id="KGG52916.1"/>
    </source>
</evidence>
<evidence type="ECO:0000256" key="1">
    <source>
        <dbReference type="SAM" id="Phobius"/>
    </source>
</evidence>
<dbReference type="AlphaFoldDB" id="A0A098VVT0"/>
<dbReference type="EMBL" id="JMKJ01000027">
    <property type="protein sequence ID" value="KGG52916.1"/>
    <property type="molecule type" value="Genomic_DNA"/>
</dbReference>
<keyword evidence="4" id="KW-1185">Reference proteome</keyword>
<name>A0A098VVT0_9MICR</name>
<dbReference type="RefSeq" id="XP_013239390.1">
    <property type="nucleotide sequence ID" value="XM_013383936.1"/>
</dbReference>
<dbReference type="GeneID" id="25258194"/>
<dbReference type="VEuPathDB" id="MicrosporidiaDB:DI09_120p50"/>
<sequence>MYQKDPGFNKIPVRADYHDMEMQKSRDSCVQRATSGCLKKYALKNPDIFVSDQKAALEKDYFSHLHRLQRDRKQKKGTLTPTGIAFQGVEHLLMSSYENILKLNDPDFIDKLRNSALSTFSYYLPRILGVGFAFICLDLAAAIVYFLWRMHQKHEGAEQKDSSDISAALASQGGTVDAIQTVEANATEAGCLPKIDGNSASARHTDFVRIVIASISLLVFELF</sequence>
<keyword evidence="1" id="KW-0812">Transmembrane</keyword>
<evidence type="ECO:0000313" key="4">
    <source>
        <dbReference type="Proteomes" id="UP000029725"/>
    </source>
</evidence>
<proteinExistence type="predicted"/>
<dbReference type="GeneID" id="25258163"/>
<keyword evidence="1" id="KW-1133">Transmembrane helix</keyword>
<keyword evidence="1" id="KW-0472">Membrane</keyword>
<accession>A0A098VVT0</accession>
<dbReference type="RefSeq" id="XP_013239352.1">
    <property type="nucleotide sequence ID" value="XM_013383898.1"/>
</dbReference>
<dbReference type="EMBL" id="JMKJ01000023">
    <property type="protein sequence ID" value="KGG52954.1"/>
    <property type="molecule type" value="Genomic_DNA"/>
</dbReference>
<comment type="caution">
    <text evidence="3">The sequence shown here is derived from an EMBL/GenBank/DDBJ whole genome shotgun (WGS) entry which is preliminary data.</text>
</comment>
<reference evidence="3 4" key="1">
    <citation type="submission" date="2014-04" db="EMBL/GenBank/DDBJ databases">
        <title>A new species of microsporidia sheds light on the evolution of extreme parasitism.</title>
        <authorList>
            <person name="Haag K.L."/>
            <person name="James T.Y."/>
            <person name="Larsson R."/>
            <person name="Schaer T.M."/>
            <person name="Refardt D."/>
            <person name="Pombert J.-F."/>
            <person name="Ebert D."/>
        </authorList>
    </citation>
    <scope>NUCLEOTIDE SEQUENCE [LARGE SCALE GENOMIC DNA]</scope>
    <source>
        <strain evidence="3 4">UGP3</strain>
        <tissue evidence="3">Spores</tissue>
    </source>
</reference>
<dbReference type="Proteomes" id="UP000029725">
    <property type="component" value="Unassembled WGS sequence"/>
</dbReference>
<feature type="transmembrane region" description="Helical" evidence="1">
    <location>
        <begin position="127"/>
        <end position="148"/>
    </location>
</feature>
<protein>
    <submittedName>
        <fullName evidence="3">Uncharacterized protein</fullName>
    </submittedName>
</protein>
<gene>
    <name evidence="3" type="ORF">DI09_120p50</name>
    <name evidence="2" type="ORF">DI09_124p10</name>
</gene>
<organism evidence="3 4">
    <name type="scientific">Mitosporidium daphniae</name>
    <dbReference type="NCBI Taxonomy" id="1485682"/>
    <lineage>
        <taxon>Eukaryota</taxon>
        <taxon>Fungi</taxon>
        <taxon>Fungi incertae sedis</taxon>
        <taxon>Microsporidia</taxon>
        <taxon>Mitosporidium</taxon>
    </lineage>
</organism>
<evidence type="ECO:0000313" key="3">
    <source>
        <dbReference type="EMBL" id="KGG52954.1"/>
    </source>
</evidence>
<dbReference type="HOGENOM" id="CLU_1240402_0_0_1"/>
<dbReference type="VEuPathDB" id="MicrosporidiaDB:DI09_124p10"/>